<dbReference type="EMBL" id="AP026073">
    <property type="protein sequence ID" value="BDM72206.1"/>
    <property type="molecule type" value="Genomic_DNA"/>
</dbReference>
<sequence>MGAVTGLRGRLCGLLTLYVHTTGPSGPSPPVGGKKTVVGVHVTSTCPQATDDARPQPAQKLPLTGGAGPEDEVWRAGTAPDNTTPAARRNGETTRGGTDGYVGGLREPSTHR</sequence>
<organism evidence="2 3">
    <name type="scientific">Streptomyces nigrescens</name>
    <dbReference type="NCBI Taxonomy" id="1920"/>
    <lineage>
        <taxon>Bacteria</taxon>
        <taxon>Bacillati</taxon>
        <taxon>Actinomycetota</taxon>
        <taxon>Actinomycetes</taxon>
        <taxon>Kitasatosporales</taxon>
        <taxon>Streptomycetaceae</taxon>
        <taxon>Streptomyces</taxon>
    </lineage>
</organism>
<gene>
    <name evidence="2" type="ORF">HEK616_56930</name>
</gene>
<reference evidence="2" key="1">
    <citation type="submission" date="2022-06" db="EMBL/GenBank/DDBJ databases">
        <title>Complete genome sequence of Streptomyces nigrescens HEK616.</title>
        <authorList>
            <person name="Asamizu S."/>
            <person name="Onaka H."/>
        </authorList>
    </citation>
    <scope>NUCLEOTIDE SEQUENCE</scope>
    <source>
        <strain evidence="2">HEK616</strain>
    </source>
</reference>
<feature type="region of interest" description="Disordered" evidence="1">
    <location>
        <begin position="47"/>
        <end position="112"/>
    </location>
</feature>
<evidence type="ECO:0000313" key="2">
    <source>
        <dbReference type="EMBL" id="BDM72206.1"/>
    </source>
</evidence>
<keyword evidence="3" id="KW-1185">Reference proteome</keyword>
<proteinExistence type="predicted"/>
<name>A0ABN6R5P6_STRNI</name>
<evidence type="ECO:0000256" key="1">
    <source>
        <dbReference type="SAM" id="MobiDB-lite"/>
    </source>
</evidence>
<evidence type="ECO:0008006" key="4">
    <source>
        <dbReference type="Google" id="ProtNLM"/>
    </source>
</evidence>
<dbReference type="Proteomes" id="UP001059597">
    <property type="component" value="Chromosome"/>
</dbReference>
<protein>
    <recommendedName>
        <fullName evidence="4">Secreted protein</fullName>
    </recommendedName>
</protein>
<evidence type="ECO:0000313" key="3">
    <source>
        <dbReference type="Proteomes" id="UP001059597"/>
    </source>
</evidence>
<accession>A0ABN6R5P6</accession>